<dbReference type="EMBL" id="CP061169">
    <property type="protein sequence ID" value="QPZ37821.1"/>
    <property type="molecule type" value="Genomic_DNA"/>
</dbReference>
<evidence type="ECO:0000256" key="5">
    <source>
        <dbReference type="ARBA" id="ARBA00022989"/>
    </source>
</evidence>
<feature type="transmembrane region" description="Helical" evidence="7">
    <location>
        <begin position="197"/>
        <end position="220"/>
    </location>
</feature>
<evidence type="ECO:0000256" key="7">
    <source>
        <dbReference type="RuleBase" id="RU363032"/>
    </source>
</evidence>
<feature type="transmembrane region" description="Helical" evidence="7">
    <location>
        <begin position="72"/>
        <end position="96"/>
    </location>
</feature>
<evidence type="ECO:0000256" key="6">
    <source>
        <dbReference type="ARBA" id="ARBA00023136"/>
    </source>
</evidence>
<keyword evidence="4 7" id="KW-0812">Transmembrane</keyword>
<feature type="domain" description="ABC transmembrane type-1" evidence="8">
    <location>
        <begin position="73"/>
        <end position="264"/>
    </location>
</feature>
<evidence type="ECO:0000259" key="8">
    <source>
        <dbReference type="PROSITE" id="PS50928"/>
    </source>
</evidence>
<dbReference type="CDD" id="cd06261">
    <property type="entry name" value="TM_PBP2"/>
    <property type="match status" value="1"/>
</dbReference>
<comment type="subcellular location">
    <subcellularLocation>
        <location evidence="1 7">Cell membrane</location>
        <topology evidence="1 7">Multi-pass membrane protein</topology>
    </subcellularLocation>
</comment>
<dbReference type="Pfam" id="PF00528">
    <property type="entry name" value="BPD_transp_1"/>
    <property type="match status" value="1"/>
</dbReference>
<evidence type="ECO:0000256" key="4">
    <source>
        <dbReference type="ARBA" id="ARBA00022692"/>
    </source>
</evidence>
<dbReference type="PANTHER" id="PTHR43744:SF8">
    <property type="entry name" value="SN-GLYCEROL-3-PHOSPHATE TRANSPORT SYSTEM PERMEASE PROTEIN UGPE"/>
    <property type="match status" value="1"/>
</dbReference>
<organism evidence="9 10">
    <name type="scientific">Paramicrobacterium chengjingii</name>
    <dbReference type="NCBI Taxonomy" id="2769067"/>
    <lineage>
        <taxon>Bacteria</taxon>
        <taxon>Bacillati</taxon>
        <taxon>Actinomycetota</taxon>
        <taxon>Actinomycetes</taxon>
        <taxon>Micrococcales</taxon>
        <taxon>Microbacteriaceae</taxon>
        <taxon>Paramicrobacterium</taxon>
    </lineage>
</organism>
<proteinExistence type="inferred from homology"/>
<dbReference type="PROSITE" id="PS50928">
    <property type="entry name" value="ABC_TM1"/>
    <property type="match status" value="1"/>
</dbReference>
<keyword evidence="10" id="KW-1185">Reference proteome</keyword>
<feature type="transmembrane region" description="Helical" evidence="7">
    <location>
        <begin position="14"/>
        <end position="36"/>
    </location>
</feature>
<keyword evidence="2 7" id="KW-0813">Transport</keyword>
<feature type="transmembrane region" description="Helical" evidence="7">
    <location>
        <begin position="108"/>
        <end position="129"/>
    </location>
</feature>
<gene>
    <name evidence="9" type="ORF">HCR76_13520</name>
</gene>
<evidence type="ECO:0000313" key="9">
    <source>
        <dbReference type="EMBL" id="QPZ37821.1"/>
    </source>
</evidence>
<dbReference type="Proteomes" id="UP000662814">
    <property type="component" value="Chromosome"/>
</dbReference>
<comment type="similarity">
    <text evidence="7">Belongs to the binding-protein-dependent transport system permease family.</text>
</comment>
<evidence type="ECO:0000256" key="2">
    <source>
        <dbReference type="ARBA" id="ARBA00022448"/>
    </source>
</evidence>
<evidence type="ECO:0000256" key="3">
    <source>
        <dbReference type="ARBA" id="ARBA00022475"/>
    </source>
</evidence>
<dbReference type="InterPro" id="IPR000515">
    <property type="entry name" value="MetI-like"/>
</dbReference>
<evidence type="ECO:0000313" key="10">
    <source>
        <dbReference type="Proteomes" id="UP000662814"/>
    </source>
</evidence>
<keyword evidence="6 7" id="KW-0472">Membrane</keyword>
<evidence type="ECO:0000256" key="1">
    <source>
        <dbReference type="ARBA" id="ARBA00004651"/>
    </source>
</evidence>
<dbReference type="PANTHER" id="PTHR43744">
    <property type="entry name" value="ABC TRANSPORTER PERMEASE PROTEIN MG189-RELATED-RELATED"/>
    <property type="match status" value="1"/>
</dbReference>
<dbReference type="SUPFAM" id="SSF161098">
    <property type="entry name" value="MetI-like"/>
    <property type="match status" value="1"/>
</dbReference>
<dbReference type="InterPro" id="IPR035906">
    <property type="entry name" value="MetI-like_sf"/>
</dbReference>
<feature type="transmembrane region" description="Helical" evidence="7">
    <location>
        <begin position="243"/>
        <end position="263"/>
    </location>
</feature>
<accession>A0ABX6YGC1</accession>
<dbReference type="Gene3D" id="1.10.3720.10">
    <property type="entry name" value="MetI-like"/>
    <property type="match status" value="1"/>
</dbReference>
<protein>
    <submittedName>
        <fullName evidence="9">Carbohydrate ABC transporter permease</fullName>
    </submittedName>
</protein>
<feature type="transmembrane region" description="Helical" evidence="7">
    <location>
        <begin position="141"/>
        <end position="160"/>
    </location>
</feature>
<name>A0ABX6YGC1_9MICO</name>
<reference evidence="9 10" key="1">
    <citation type="submission" date="2020-12" db="EMBL/GenBank/DDBJ databases">
        <title>Microbacterium sp. HY060.</title>
        <authorList>
            <person name="Zhou J."/>
        </authorList>
    </citation>
    <scope>NUCLEOTIDE SEQUENCE [LARGE SCALE GENOMIC DNA]</scope>
    <source>
        <strain evidence="9 10">HY60</strain>
    </source>
</reference>
<keyword evidence="5 7" id="KW-1133">Transmembrane helix</keyword>
<keyword evidence="3" id="KW-1003">Cell membrane</keyword>
<sequence>MVTTSGLFRIAGKLLLLGLLVGLAIVVLYPLLWMGISSLKTNDEILSSPFAMPQALDFGSYARAWDRGVGQYFFNSALVTVVSVFLTTLVSAWAAFGLSRIEIPFSRIFLLLIVGGLMLAPAVALVPLVKLMQSWGIYNTYWALILLYTAFRIPFTTFLIRSYMVGLPREVDEAAIIDGAKTRQIFWRVILPMSKPIMASAVILHVIFAWNEFLFALVFVGDDSLKTLPVGLANLSSRATTDFPAVFAGMAIAAVPMIILFILGQRFFIRGLAEGVGK</sequence>